<accession>A0A5B9W5S8</accession>
<dbReference type="Proteomes" id="UP000324233">
    <property type="component" value="Chromosome"/>
</dbReference>
<evidence type="ECO:0000313" key="2">
    <source>
        <dbReference type="Proteomes" id="UP000324233"/>
    </source>
</evidence>
<dbReference type="AlphaFoldDB" id="A0A5B9W5S8"/>
<dbReference type="RefSeq" id="WP_148595734.1">
    <property type="nucleotide sequence ID" value="NZ_CP042997.1"/>
</dbReference>
<protein>
    <recommendedName>
        <fullName evidence="3">DUF4062 domain-containing protein</fullName>
    </recommendedName>
</protein>
<dbReference type="EMBL" id="CP042997">
    <property type="protein sequence ID" value="QEH36002.1"/>
    <property type="molecule type" value="Genomic_DNA"/>
</dbReference>
<gene>
    <name evidence="1" type="ORF">OJF2_45600</name>
</gene>
<evidence type="ECO:0008006" key="3">
    <source>
        <dbReference type="Google" id="ProtNLM"/>
    </source>
</evidence>
<organism evidence="1 2">
    <name type="scientific">Aquisphaera giovannonii</name>
    <dbReference type="NCBI Taxonomy" id="406548"/>
    <lineage>
        <taxon>Bacteria</taxon>
        <taxon>Pseudomonadati</taxon>
        <taxon>Planctomycetota</taxon>
        <taxon>Planctomycetia</taxon>
        <taxon>Isosphaerales</taxon>
        <taxon>Isosphaeraceae</taxon>
        <taxon>Aquisphaera</taxon>
    </lineage>
</organism>
<sequence>MPYHANVIRIFIASPGDVNDERRVIREEIHEWNVRHSERERTVLLPVGWETHATPEMGERPQAIINRQVLVGCDLLLAVLWTRIGSPTGVAQSGTIEEIQEHLLAKKPARIYFSSRAIPPDLLDYKQRGALDKFKARCRANSVYDTYSTLEEFRSKLNRHLAIDIPNLFPNPWDAPKAQLGETRLPPPTATLSERAIMLLKKAAMTDDGQIMAIQMLDGYFVQVGNENVARACEGREKAEWKAALSQLERNGLIEAIGYDGDAYEVTAEGHRLADQL</sequence>
<keyword evidence="2" id="KW-1185">Reference proteome</keyword>
<name>A0A5B9W5S8_9BACT</name>
<proteinExistence type="predicted"/>
<reference evidence="1 2" key="1">
    <citation type="submission" date="2019-08" db="EMBL/GenBank/DDBJ databases">
        <title>Deep-cultivation of Planctomycetes and their phenomic and genomic characterization uncovers novel biology.</title>
        <authorList>
            <person name="Wiegand S."/>
            <person name="Jogler M."/>
            <person name="Boedeker C."/>
            <person name="Pinto D."/>
            <person name="Vollmers J."/>
            <person name="Rivas-Marin E."/>
            <person name="Kohn T."/>
            <person name="Peeters S.H."/>
            <person name="Heuer A."/>
            <person name="Rast P."/>
            <person name="Oberbeckmann S."/>
            <person name="Bunk B."/>
            <person name="Jeske O."/>
            <person name="Meyerdierks A."/>
            <person name="Storesund J.E."/>
            <person name="Kallscheuer N."/>
            <person name="Luecker S."/>
            <person name="Lage O.M."/>
            <person name="Pohl T."/>
            <person name="Merkel B.J."/>
            <person name="Hornburger P."/>
            <person name="Mueller R.-W."/>
            <person name="Bruemmer F."/>
            <person name="Labrenz M."/>
            <person name="Spormann A.M."/>
            <person name="Op den Camp H."/>
            <person name="Overmann J."/>
            <person name="Amann R."/>
            <person name="Jetten M.S.M."/>
            <person name="Mascher T."/>
            <person name="Medema M.H."/>
            <person name="Devos D.P."/>
            <person name="Kaster A.-K."/>
            <person name="Ovreas L."/>
            <person name="Rohde M."/>
            <person name="Galperin M.Y."/>
            <person name="Jogler C."/>
        </authorList>
    </citation>
    <scope>NUCLEOTIDE SEQUENCE [LARGE SCALE GENOMIC DNA]</scope>
    <source>
        <strain evidence="1 2">OJF2</strain>
    </source>
</reference>
<evidence type="ECO:0000313" key="1">
    <source>
        <dbReference type="EMBL" id="QEH36002.1"/>
    </source>
</evidence>
<dbReference type="OrthoDB" id="9784936at2"/>
<dbReference type="KEGG" id="agv:OJF2_45600"/>